<organism evidence="2 3">
    <name type="scientific">Phenylobacterium deserti</name>
    <dbReference type="NCBI Taxonomy" id="1914756"/>
    <lineage>
        <taxon>Bacteria</taxon>
        <taxon>Pseudomonadati</taxon>
        <taxon>Pseudomonadota</taxon>
        <taxon>Alphaproteobacteria</taxon>
        <taxon>Caulobacterales</taxon>
        <taxon>Caulobacteraceae</taxon>
        <taxon>Phenylobacterium</taxon>
    </lineage>
</organism>
<dbReference type="EMBL" id="QFYR01000003">
    <property type="protein sequence ID" value="RAK52283.1"/>
    <property type="molecule type" value="Genomic_DNA"/>
</dbReference>
<protein>
    <recommendedName>
        <fullName evidence="4">Flagellar protein FlaG</fullName>
    </recommendedName>
</protein>
<proteinExistence type="predicted"/>
<evidence type="ECO:0000313" key="2">
    <source>
        <dbReference type="EMBL" id="RAK52283.1"/>
    </source>
</evidence>
<evidence type="ECO:0000313" key="3">
    <source>
        <dbReference type="Proteomes" id="UP000249725"/>
    </source>
</evidence>
<keyword evidence="3" id="KW-1185">Reference proteome</keyword>
<dbReference type="InterPro" id="IPR035924">
    <property type="entry name" value="FlaG-like_sf"/>
</dbReference>
<comment type="caution">
    <text evidence="2">The sequence shown here is derived from an EMBL/GenBank/DDBJ whole genome shotgun (WGS) entry which is preliminary data.</text>
</comment>
<evidence type="ECO:0008006" key="4">
    <source>
        <dbReference type="Google" id="ProtNLM"/>
    </source>
</evidence>
<feature type="region of interest" description="Disordered" evidence="1">
    <location>
        <begin position="1"/>
        <end position="38"/>
    </location>
</feature>
<gene>
    <name evidence="2" type="ORF">DJ018_14170</name>
</gene>
<name>A0A328ABV7_9CAUL</name>
<accession>A0A328ABV7</accession>
<dbReference type="SUPFAM" id="SSF160214">
    <property type="entry name" value="FlaG-like"/>
    <property type="match status" value="1"/>
</dbReference>
<sequence>MESKVAPFAATTDSPFSQNPPPRKAPRSRTRRAEVQNEEQADLRLIIEEDEAAGTLVYKTINRRTGEVVLQMPREEIEKLGEETEYVAGSVIRAKA</sequence>
<dbReference type="Gene3D" id="3.30.160.170">
    <property type="entry name" value="FlaG-like"/>
    <property type="match status" value="1"/>
</dbReference>
<dbReference type="AlphaFoldDB" id="A0A328ABV7"/>
<dbReference type="Proteomes" id="UP000249725">
    <property type="component" value="Unassembled WGS sequence"/>
</dbReference>
<evidence type="ECO:0000256" key="1">
    <source>
        <dbReference type="SAM" id="MobiDB-lite"/>
    </source>
</evidence>
<reference evidence="3" key="1">
    <citation type="submission" date="2018-05" db="EMBL/GenBank/DDBJ databases">
        <authorList>
            <person name="Li X."/>
        </authorList>
    </citation>
    <scope>NUCLEOTIDE SEQUENCE [LARGE SCALE GENOMIC DNA]</scope>
    <source>
        <strain evidence="3">YIM 73061</strain>
    </source>
</reference>
<dbReference type="OrthoDB" id="8481134at2"/>